<evidence type="ECO:0000256" key="1">
    <source>
        <dbReference type="SAM" id="MobiDB-lite"/>
    </source>
</evidence>
<feature type="region of interest" description="Disordered" evidence="1">
    <location>
        <begin position="200"/>
        <end position="276"/>
    </location>
</feature>
<sequence>MGTLTADVPRLDEHCLHKLASSCRLTSTSNCCACADERPHSRTYSKYIDGVGFVQRGTRWQSYCWFCKEFWTNRIACTDPPLLTSQTQIPLIPDQSEFLRRWFEFHQGYRIVTGPDGCENRIAVIGEPFREVSPGFLPRTLDQLREGIPNDESMPENRFPREKLESEEQTDSTPQQSIEEALDNLLDEVEQEDDMIPLRQQRGSRHAEEQSNANAPITRRQSRLQRAADRATRVFGTREDVQQDDYQSPISGMYSRAMERYQQAEAQRRSTNEQPP</sequence>
<feature type="non-terminal residue" evidence="2">
    <location>
        <position position="276"/>
    </location>
</feature>
<evidence type="ECO:0000313" key="3">
    <source>
        <dbReference type="Proteomes" id="UP000799536"/>
    </source>
</evidence>
<dbReference type="Proteomes" id="UP000799536">
    <property type="component" value="Unassembled WGS sequence"/>
</dbReference>
<feature type="region of interest" description="Disordered" evidence="1">
    <location>
        <begin position="146"/>
        <end position="177"/>
    </location>
</feature>
<proteinExistence type="predicted"/>
<dbReference type="EMBL" id="ML994175">
    <property type="protein sequence ID" value="KAF2198054.1"/>
    <property type="molecule type" value="Genomic_DNA"/>
</dbReference>
<reference evidence="2" key="1">
    <citation type="journal article" date="2020" name="Stud. Mycol.">
        <title>101 Dothideomycetes genomes: a test case for predicting lifestyles and emergence of pathogens.</title>
        <authorList>
            <person name="Haridas S."/>
            <person name="Albert R."/>
            <person name="Binder M."/>
            <person name="Bloem J."/>
            <person name="Labutti K."/>
            <person name="Salamov A."/>
            <person name="Andreopoulos B."/>
            <person name="Baker S."/>
            <person name="Barry K."/>
            <person name="Bills G."/>
            <person name="Bluhm B."/>
            <person name="Cannon C."/>
            <person name="Castanera R."/>
            <person name="Culley D."/>
            <person name="Daum C."/>
            <person name="Ezra D."/>
            <person name="Gonzalez J."/>
            <person name="Henrissat B."/>
            <person name="Kuo A."/>
            <person name="Liang C."/>
            <person name="Lipzen A."/>
            <person name="Lutzoni F."/>
            <person name="Magnuson J."/>
            <person name="Mondo S."/>
            <person name="Nolan M."/>
            <person name="Ohm R."/>
            <person name="Pangilinan J."/>
            <person name="Park H.-J."/>
            <person name="Ramirez L."/>
            <person name="Alfaro M."/>
            <person name="Sun H."/>
            <person name="Tritt A."/>
            <person name="Yoshinaga Y."/>
            <person name="Zwiers L.-H."/>
            <person name="Turgeon B."/>
            <person name="Goodwin S."/>
            <person name="Spatafora J."/>
            <person name="Crous P."/>
            <person name="Grigoriev I."/>
        </authorList>
    </citation>
    <scope>NUCLEOTIDE SEQUENCE</scope>
    <source>
        <strain evidence="2">ATCC 74209</strain>
    </source>
</reference>
<keyword evidence="3" id="KW-1185">Reference proteome</keyword>
<feature type="compositionally biased region" description="Basic and acidic residues" evidence="1">
    <location>
        <begin position="266"/>
        <end position="276"/>
    </location>
</feature>
<evidence type="ECO:0000313" key="2">
    <source>
        <dbReference type="EMBL" id="KAF2198054.1"/>
    </source>
</evidence>
<organism evidence="2 3">
    <name type="scientific">Delitschia confertaspora ATCC 74209</name>
    <dbReference type="NCBI Taxonomy" id="1513339"/>
    <lineage>
        <taxon>Eukaryota</taxon>
        <taxon>Fungi</taxon>
        <taxon>Dikarya</taxon>
        <taxon>Ascomycota</taxon>
        <taxon>Pezizomycotina</taxon>
        <taxon>Dothideomycetes</taxon>
        <taxon>Pleosporomycetidae</taxon>
        <taxon>Pleosporales</taxon>
        <taxon>Delitschiaceae</taxon>
        <taxon>Delitschia</taxon>
    </lineage>
</organism>
<feature type="compositionally biased region" description="Basic and acidic residues" evidence="1">
    <location>
        <begin position="226"/>
        <end position="241"/>
    </location>
</feature>
<dbReference type="AlphaFoldDB" id="A0A9P4MM95"/>
<accession>A0A9P4MM95</accession>
<protein>
    <submittedName>
        <fullName evidence="2">Uncharacterized protein</fullName>
    </submittedName>
</protein>
<comment type="caution">
    <text evidence="2">The sequence shown here is derived from an EMBL/GenBank/DDBJ whole genome shotgun (WGS) entry which is preliminary data.</text>
</comment>
<gene>
    <name evidence="2" type="ORF">GQ43DRAFT_337017</name>
</gene>
<name>A0A9P4MM95_9PLEO</name>
<dbReference type="OrthoDB" id="1711136at2759"/>